<keyword evidence="5 6" id="KW-0472">Membrane</keyword>
<comment type="caution">
    <text evidence="6">Lacks conserved residue(s) required for the propagation of feature annotation.</text>
</comment>
<dbReference type="RefSeq" id="XP_030921036.1">
    <property type="nucleotide sequence ID" value="XM_031065176.1"/>
</dbReference>
<dbReference type="InterPro" id="IPR007632">
    <property type="entry name" value="Anoctamin"/>
</dbReference>
<evidence type="ECO:0000259" key="8">
    <source>
        <dbReference type="Pfam" id="PF04547"/>
    </source>
</evidence>
<dbReference type="PANTHER" id="PTHR12308:SF51">
    <property type="entry name" value="ANOCTAMIN-8"/>
    <property type="match status" value="1"/>
</dbReference>
<feature type="transmembrane region" description="Helical" evidence="6">
    <location>
        <begin position="101"/>
        <end position="123"/>
    </location>
</feature>
<feature type="transmembrane region" description="Helical" evidence="6">
    <location>
        <begin position="290"/>
        <end position="313"/>
    </location>
</feature>
<evidence type="ECO:0000256" key="7">
    <source>
        <dbReference type="SAM" id="MobiDB-lite"/>
    </source>
</evidence>
<evidence type="ECO:0000256" key="1">
    <source>
        <dbReference type="ARBA" id="ARBA00004141"/>
    </source>
</evidence>
<keyword evidence="9" id="KW-1185">Reference proteome</keyword>
<keyword evidence="4 6" id="KW-1133">Transmembrane helix</keyword>
<name>A0A8N5I4W9_GEOFO</name>
<feature type="domain" description="Anoctamin transmembrane" evidence="8">
    <location>
        <begin position="90"/>
        <end position="556"/>
    </location>
</feature>
<accession>A0A8N5I4W9</accession>
<keyword evidence="3 6" id="KW-0812">Transmembrane</keyword>
<dbReference type="Pfam" id="PF04547">
    <property type="entry name" value="Anoctamin"/>
    <property type="match status" value="1"/>
</dbReference>
<dbReference type="GO" id="GO:0005254">
    <property type="term" value="F:chloride channel activity"/>
    <property type="evidence" value="ECO:0007669"/>
    <property type="project" value="TreeGrafter"/>
</dbReference>
<protein>
    <recommendedName>
        <fullName evidence="6">Anoctamin</fullName>
    </recommendedName>
</protein>
<comment type="similarity">
    <text evidence="2 6">Belongs to the anoctamin family.</text>
</comment>
<feature type="transmembrane region" description="Helical" evidence="6">
    <location>
        <begin position="135"/>
        <end position="152"/>
    </location>
</feature>
<comment type="subcellular location">
    <subcellularLocation>
        <location evidence="1 6">Membrane</location>
        <topology evidence="1 6">Multi-pass membrane protein</topology>
    </subcellularLocation>
</comment>
<evidence type="ECO:0000313" key="9">
    <source>
        <dbReference type="Proteomes" id="UP000504602"/>
    </source>
</evidence>
<dbReference type="GO" id="GO:0005886">
    <property type="term" value="C:plasma membrane"/>
    <property type="evidence" value="ECO:0007669"/>
    <property type="project" value="TreeGrafter"/>
</dbReference>
<feature type="region of interest" description="Disordered" evidence="7">
    <location>
        <begin position="383"/>
        <end position="406"/>
    </location>
</feature>
<evidence type="ECO:0000313" key="10">
    <source>
        <dbReference type="RefSeq" id="XP_030921036.1"/>
    </source>
</evidence>
<dbReference type="PANTHER" id="PTHR12308">
    <property type="entry name" value="ANOCTAMIN"/>
    <property type="match status" value="1"/>
</dbReference>
<dbReference type="CTD" id="57719"/>
<dbReference type="OrthoDB" id="296386at2759"/>
<evidence type="ECO:0000256" key="3">
    <source>
        <dbReference type="ARBA" id="ARBA00022692"/>
    </source>
</evidence>
<evidence type="ECO:0000256" key="6">
    <source>
        <dbReference type="RuleBase" id="RU280814"/>
    </source>
</evidence>
<sequence length="576" mass="66170">MDPSPDKLFGKRLLQAGRYIMSHKAWMKTVPTENCDVLMTFPDSTDDHIPELAARGVIQQLFPLHEQRILKRLMKSWVQAVCEAQPLDDICDYFGVKIAMYFAWLGFYTSAMVYPAVFGSILYSFTDSDQTSQDISCVVFAIFNVIWATLFLEEWKRRGAEFAYKWGTLDTPAESLEEPRPQFRGTKRISPVTSAEEFYYPPWKRLLFQSLVSLPVCLACLTLVFLLMLGCFQLQELVLSIQELPRVLRFLPKIILAVIVTACDELYKKVALWLNDMENYRLQSAYEKHLIIKMVLFQFVNSYLSLFYIGFYLKDMERLKELLLILSLSQSLARQLREALLPSILLHLHLSLIFLRRLLRFCWTLGVSKVGAPGGAAEPAVLARRRRREEEEGEEEGRKRNRASWIDPPEEDYSTQLTQAEVESCMKKYEDTFQDYQEMFIQFGYVVLFSSAFPLAAACALLNNVLEIRSDAFKLCTGLQRPFGQRVASIGHWQKVMEAMGVLAIVVNCYLIAQCGQLQRLFPGLSPQAHFALLLKYVIQVAIPDIPAWVAEEMAKLEYQRREAFKVGPARVASPR</sequence>
<dbReference type="GeneID" id="102033471"/>
<evidence type="ECO:0000256" key="4">
    <source>
        <dbReference type="ARBA" id="ARBA00022989"/>
    </source>
</evidence>
<proteinExistence type="inferred from homology"/>
<organism evidence="9 10">
    <name type="scientific">Geospiza fortis</name>
    <name type="common">Medium ground-finch</name>
    <dbReference type="NCBI Taxonomy" id="48883"/>
    <lineage>
        <taxon>Eukaryota</taxon>
        <taxon>Metazoa</taxon>
        <taxon>Chordata</taxon>
        <taxon>Craniata</taxon>
        <taxon>Vertebrata</taxon>
        <taxon>Euteleostomi</taxon>
        <taxon>Archelosauria</taxon>
        <taxon>Archosauria</taxon>
        <taxon>Dinosauria</taxon>
        <taxon>Saurischia</taxon>
        <taxon>Theropoda</taxon>
        <taxon>Coelurosauria</taxon>
        <taxon>Aves</taxon>
        <taxon>Neognathae</taxon>
        <taxon>Neoaves</taxon>
        <taxon>Telluraves</taxon>
        <taxon>Australaves</taxon>
        <taxon>Passeriformes</taxon>
        <taxon>Thraupidae</taxon>
        <taxon>Geospiza</taxon>
    </lineage>
</organism>
<dbReference type="AlphaFoldDB" id="A0A8N5I4W9"/>
<dbReference type="InterPro" id="IPR049452">
    <property type="entry name" value="Anoctamin_TM"/>
</dbReference>
<reference evidence="10" key="1">
    <citation type="submission" date="2025-08" db="UniProtKB">
        <authorList>
            <consortium name="RefSeq"/>
        </authorList>
    </citation>
    <scope>IDENTIFICATION</scope>
</reference>
<gene>
    <name evidence="10" type="primary">ANO8</name>
</gene>
<feature type="transmembrane region" description="Helical" evidence="6">
    <location>
        <begin position="206"/>
        <end position="229"/>
    </location>
</feature>
<evidence type="ECO:0000256" key="5">
    <source>
        <dbReference type="ARBA" id="ARBA00023136"/>
    </source>
</evidence>
<feature type="transmembrane region" description="Helical" evidence="6">
    <location>
        <begin position="443"/>
        <end position="466"/>
    </location>
</feature>
<dbReference type="Proteomes" id="UP000504602">
    <property type="component" value="Unplaced"/>
</dbReference>
<evidence type="ECO:0000256" key="2">
    <source>
        <dbReference type="ARBA" id="ARBA00009671"/>
    </source>
</evidence>